<gene>
    <name evidence="7" type="primary">LOC116213628</name>
    <name evidence="4" type="ORF">CDL15_Pgr002424</name>
</gene>
<keyword evidence="2" id="KW-0812">Transmembrane</keyword>
<dbReference type="RefSeq" id="XP_031404506.1">
    <property type="nucleotide sequence ID" value="XM_031548646.1"/>
</dbReference>
<reference evidence="4" key="2">
    <citation type="submission" date="2017-06" db="EMBL/GenBank/DDBJ databases">
        <title>The pomegranate genome and the genomics of punicalagin biosynthesis.</title>
        <authorList>
            <person name="Xu C."/>
        </authorList>
    </citation>
    <scope>NUCLEOTIDE SEQUENCE [LARGE SCALE GENOMIC DNA]</scope>
    <source>
        <tissue evidence="4">Fresh leaf</tissue>
    </source>
</reference>
<dbReference type="InterPro" id="IPR006852">
    <property type="entry name" value="TOD1_MUCI70"/>
</dbReference>
<feature type="compositionally biased region" description="Basic residues" evidence="1">
    <location>
        <begin position="573"/>
        <end position="596"/>
    </location>
</feature>
<proteinExistence type="predicted"/>
<keyword evidence="2" id="KW-1133">Transmembrane helix</keyword>
<keyword evidence="6" id="KW-1185">Reference proteome</keyword>
<sequence>MSGASLGLRTGSYGSLQQLHLHLQNGALHNQPGMVRKPSKMALSSSREKERCLSLLCRYLGRRKVAMLLLVVLALLVFVFGSFTVNKESSVQSIARHIENVGFSSGKAPPEFLSPPPPRAEDTKKDQNSSIRKTVPRGNGNRGRLPTPHHPRIRHHIRSHPHVISSSSVPVRHAPPWGQRCENFAFPPPPPPDRKRIGPRPCPVCYLSVEDAISSMPSSPTISPMLRNLTYIHNEDPVKVEPHGGSDFGGYPSLKERNDSFDIKESMEVHCGFVKGNKPGRLSGFDIDEADLVEMEKYYDVIVASGIFGNYDVIQQPKNISEAARKNIPFFMFIDEETEAYMRNNSVLDSSMRVGLWKVIVVHNIPFSDARRNGKVPKLLLHRLFPNVRYSIWIDGKLELVVDPYQVLERFLWRQNASFAISRHYKRFDVFEEAEANKAAGKYDNSSIDFQIDFYRKEGLTPYSEAKLPITSDVPEGCVIIREHIPITNLFTCLWFNEVDRFTSRDQLSFSTVRDKIAAKVNWTVSMFLDCERRNFVIQAYHRDLLEQMSPPVIPMVRPRTTLPASTTSVRPPQRKSISRRGRGDRKASSRRHRKVIPGGGRDKSQDLVLNSLHSKL</sequence>
<dbReference type="EMBL" id="MTKT01000790">
    <property type="protein sequence ID" value="OWM88657.1"/>
    <property type="molecule type" value="Genomic_DNA"/>
</dbReference>
<feature type="region of interest" description="Disordered" evidence="1">
    <location>
        <begin position="105"/>
        <end position="153"/>
    </location>
</feature>
<dbReference type="PANTHER" id="PTHR12956:SF61">
    <property type="entry name" value="TRNA (MET) CYTIDINE ACETYLTRANSFERASE-RELATED"/>
    <property type="match status" value="1"/>
</dbReference>
<evidence type="ECO:0000256" key="2">
    <source>
        <dbReference type="SAM" id="Phobius"/>
    </source>
</evidence>
<dbReference type="GeneID" id="116213628"/>
<dbReference type="Proteomes" id="UP000515151">
    <property type="component" value="Chromosome 7"/>
</dbReference>
<reference evidence="6" key="3">
    <citation type="journal article" date="2020" name="Plant Biotechnol. J.">
        <title>The pomegranate (Punica granatum L.) draft genome dissects genetic divergence between soft- and hard-seeded cultivars.</title>
        <authorList>
            <person name="Luo X."/>
            <person name="Li H."/>
            <person name="Wu Z."/>
            <person name="Yao W."/>
            <person name="Zhao P."/>
            <person name="Cao D."/>
            <person name="Yu H."/>
            <person name="Li K."/>
            <person name="Poudel K."/>
            <person name="Zhao D."/>
            <person name="Zhang F."/>
            <person name="Xia X."/>
            <person name="Chen L."/>
            <person name="Wang Q."/>
            <person name="Jing D."/>
            <person name="Cao S."/>
        </authorList>
    </citation>
    <scope>NUCLEOTIDE SEQUENCE [LARGE SCALE GENOMIC DNA]</scope>
</reference>
<reference evidence="5" key="1">
    <citation type="journal article" date="2017" name="Plant J.">
        <title>The pomegranate (Punica granatum L.) genome and the genomics of punicalagin biosynthesis.</title>
        <authorList>
            <person name="Qin G."/>
            <person name="Xu C."/>
            <person name="Ming R."/>
            <person name="Tang H."/>
            <person name="Guyot R."/>
            <person name="Kramer E.M."/>
            <person name="Hu Y."/>
            <person name="Yi X."/>
            <person name="Qi Y."/>
            <person name="Xu X."/>
            <person name="Gao Z."/>
            <person name="Pan H."/>
            <person name="Jian J."/>
            <person name="Tian Y."/>
            <person name="Yue Z."/>
            <person name="Xu Y."/>
        </authorList>
    </citation>
    <scope>NUCLEOTIDE SEQUENCE [LARGE SCALE GENOMIC DNA]</scope>
    <source>
        <strain evidence="5">cv. Dabenzi</strain>
    </source>
</reference>
<protein>
    <submittedName>
        <fullName evidence="7">Uncharacterized protein LOC116213628</fullName>
    </submittedName>
</protein>
<keyword evidence="2" id="KW-0472">Membrane</keyword>
<evidence type="ECO:0000313" key="7">
    <source>
        <dbReference type="RefSeq" id="XP_031404506.1"/>
    </source>
</evidence>
<evidence type="ECO:0000313" key="4">
    <source>
        <dbReference type="EMBL" id="OWM88657.1"/>
    </source>
</evidence>
<feature type="region of interest" description="Disordered" evidence="1">
    <location>
        <begin position="559"/>
        <end position="607"/>
    </location>
</feature>
<dbReference type="PANTHER" id="PTHR12956">
    <property type="entry name" value="ALKALINE CERAMIDASE-RELATED"/>
    <property type="match status" value="1"/>
</dbReference>
<evidence type="ECO:0000256" key="1">
    <source>
        <dbReference type="SAM" id="MobiDB-lite"/>
    </source>
</evidence>
<evidence type="ECO:0000259" key="3">
    <source>
        <dbReference type="Pfam" id="PF04765"/>
    </source>
</evidence>
<evidence type="ECO:0000313" key="6">
    <source>
        <dbReference type="Proteomes" id="UP000515151"/>
    </source>
</evidence>
<reference evidence="7" key="4">
    <citation type="submission" date="2025-04" db="UniProtKB">
        <authorList>
            <consortium name="RefSeq"/>
        </authorList>
    </citation>
    <scope>IDENTIFICATION</scope>
    <source>
        <tissue evidence="7">Leaf</tissue>
    </source>
</reference>
<dbReference type="Pfam" id="PF04765">
    <property type="entry name" value="TOD1_MUCI70"/>
    <property type="match status" value="1"/>
</dbReference>
<dbReference type="OrthoDB" id="1905162at2759"/>
<accession>A0A218XUE3</accession>
<dbReference type="AlphaFoldDB" id="A0A218XUE3"/>
<organism evidence="4 5">
    <name type="scientific">Punica granatum</name>
    <name type="common">Pomegranate</name>
    <dbReference type="NCBI Taxonomy" id="22663"/>
    <lineage>
        <taxon>Eukaryota</taxon>
        <taxon>Viridiplantae</taxon>
        <taxon>Streptophyta</taxon>
        <taxon>Embryophyta</taxon>
        <taxon>Tracheophyta</taxon>
        <taxon>Spermatophyta</taxon>
        <taxon>Magnoliopsida</taxon>
        <taxon>eudicotyledons</taxon>
        <taxon>Gunneridae</taxon>
        <taxon>Pentapetalae</taxon>
        <taxon>rosids</taxon>
        <taxon>malvids</taxon>
        <taxon>Myrtales</taxon>
        <taxon>Lythraceae</taxon>
        <taxon>Punica</taxon>
    </lineage>
</organism>
<dbReference type="Proteomes" id="UP000197138">
    <property type="component" value="Unassembled WGS sequence"/>
</dbReference>
<feature type="transmembrane region" description="Helical" evidence="2">
    <location>
        <begin position="65"/>
        <end position="85"/>
    </location>
</feature>
<evidence type="ECO:0000313" key="5">
    <source>
        <dbReference type="Proteomes" id="UP000197138"/>
    </source>
</evidence>
<name>A0A218XUE3_PUNGR</name>
<dbReference type="InterPro" id="IPR048354">
    <property type="entry name" value="TOD1_MUCI70_glycTrfase_dom"/>
</dbReference>
<feature type="domain" description="TOD1/MUCI70 glycosyltransferase-like" evidence="3">
    <location>
        <begin position="229"/>
        <end position="542"/>
    </location>
</feature>